<dbReference type="EMBL" id="LJZQ01000009">
    <property type="protein sequence ID" value="KPQ29041.1"/>
    <property type="molecule type" value="Genomic_DNA"/>
</dbReference>
<dbReference type="PATRIC" id="fig|1305731.5.peg.3545"/>
<dbReference type="OrthoDB" id="5368544at2"/>
<dbReference type="SUPFAM" id="SSF53850">
    <property type="entry name" value="Periplasmic binding protein-like II"/>
    <property type="match status" value="1"/>
</dbReference>
<organism evidence="2 3">
    <name type="scientific">Marinobacter excellens HL-55</name>
    <dbReference type="NCBI Taxonomy" id="1305731"/>
    <lineage>
        <taxon>Bacteria</taxon>
        <taxon>Pseudomonadati</taxon>
        <taxon>Pseudomonadota</taxon>
        <taxon>Gammaproteobacteria</taxon>
        <taxon>Pseudomonadales</taxon>
        <taxon>Marinobacteraceae</taxon>
        <taxon>Marinobacter</taxon>
    </lineage>
</organism>
<dbReference type="Proteomes" id="UP000050416">
    <property type="component" value="Unassembled WGS sequence"/>
</dbReference>
<proteinExistence type="predicted"/>
<name>A0A0P8B600_9GAMM</name>
<dbReference type="AlphaFoldDB" id="A0A0P8B600"/>
<dbReference type="Gene3D" id="3.40.190.10">
    <property type="entry name" value="Periplasmic binding protein-like II"/>
    <property type="match status" value="1"/>
</dbReference>
<evidence type="ECO:0000313" key="2">
    <source>
        <dbReference type="EMBL" id="KPQ29041.1"/>
    </source>
</evidence>
<dbReference type="STRING" id="1305731.GCA_000934705_03311"/>
<evidence type="ECO:0000313" key="3">
    <source>
        <dbReference type="Proteomes" id="UP000050416"/>
    </source>
</evidence>
<reference evidence="2 3" key="1">
    <citation type="submission" date="2015-09" db="EMBL/GenBank/DDBJ databases">
        <title>Identification and resolution of microdiversity through metagenomic sequencing of parallel consortia.</title>
        <authorList>
            <person name="Nelson W.C."/>
            <person name="Romine M.F."/>
            <person name="Lindemann S.R."/>
        </authorList>
    </citation>
    <scope>NUCLEOTIDE SEQUENCE [LARGE SCALE GENOMIC DNA]</scope>
    <source>
        <strain evidence="2">HL-55</strain>
    </source>
</reference>
<protein>
    <submittedName>
        <fullName evidence="2">ABC-type phosphate transport system, periplasmic component</fullName>
    </submittedName>
</protein>
<keyword evidence="1" id="KW-0732">Signal</keyword>
<comment type="caution">
    <text evidence="2">The sequence shown here is derived from an EMBL/GenBank/DDBJ whole genome shotgun (WGS) entry which is preliminary data.</text>
</comment>
<evidence type="ECO:0000256" key="1">
    <source>
        <dbReference type="SAM" id="SignalP"/>
    </source>
</evidence>
<gene>
    <name evidence="2" type="ORF">HLUCCX14_08200</name>
</gene>
<feature type="signal peptide" evidence="1">
    <location>
        <begin position="1"/>
        <end position="20"/>
    </location>
</feature>
<accession>A0A0P8B600</accession>
<sequence>MKKLSLMFAASLLASPLALAEVVVIGHPGGPDSITANEVRDLYLNRSKALPDGQSAKPFELPEGNATRAEFHDKVTGRNDAQLKAFWSQQVFTGRGQPPEDAGNSAAVKAQVASTPGSIGYIDSADVDDSVKVILTP</sequence>
<feature type="chain" id="PRO_5006148336" evidence="1">
    <location>
        <begin position="21"/>
        <end position="137"/>
    </location>
</feature>